<dbReference type="InterPro" id="IPR042099">
    <property type="entry name" value="ANL_N_sf"/>
</dbReference>
<name>A0A1E3T6H6_9MYCO</name>
<dbReference type="InterPro" id="IPR045851">
    <property type="entry name" value="AMP-bd_C_sf"/>
</dbReference>
<dbReference type="InterPro" id="IPR000873">
    <property type="entry name" value="AMP-dep_synth/lig_dom"/>
</dbReference>
<dbReference type="SUPFAM" id="SSF56801">
    <property type="entry name" value="Acetyl-CoA synthetase-like"/>
    <property type="match status" value="1"/>
</dbReference>
<dbReference type="RefSeq" id="WP_069398816.1">
    <property type="nucleotide sequence ID" value="NZ_MIHC01000003.1"/>
</dbReference>
<evidence type="ECO:0000256" key="2">
    <source>
        <dbReference type="ARBA" id="ARBA00022598"/>
    </source>
</evidence>
<evidence type="ECO:0000313" key="5">
    <source>
        <dbReference type="EMBL" id="ODR10079.1"/>
    </source>
</evidence>
<gene>
    <name evidence="5" type="ORF">BHQ21_02960</name>
</gene>
<comment type="caution">
    <text evidence="5">The sequence shown here is derived from an EMBL/GenBank/DDBJ whole genome shotgun (WGS) entry which is preliminary data.</text>
</comment>
<dbReference type="GO" id="GO:0006631">
    <property type="term" value="P:fatty acid metabolic process"/>
    <property type="evidence" value="ECO:0007669"/>
    <property type="project" value="TreeGrafter"/>
</dbReference>
<dbReference type="Gene3D" id="3.40.50.12780">
    <property type="entry name" value="N-terminal domain of ligase-like"/>
    <property type="match status" value="1"/>
</dbReference>
<dbReference type="Pfam" id="PF13193">
    <property type="entry name" value="AMP-binding_C"/>
    <property type="match status" value="1"/>
</dbReference>
<accession>A0A1E3T6H6</accession>
<dbReference type="PROSITE" id="PS00455">
    <property type="entry name" value="AMP_BINDING"/>
    <property type="match status" value="1"/>
</dbReference>
<dbReference type="GO" id="GO:0031956">
    <property type="term" value="F:medium-chain fatty acid-CoA ligase activity"/>
    <property type="evidence" value="ECO:0007669"/>
    <property type="project" value="TreeGrafter"/>
</dbReference>
<evidence type="ECO:0000313" key="6">
    <source>
        <dbReference type="Proteomes" id="UP000094224"/>
    </source>
</evidence>
<dbReference type="Proteomes" id="UP000094224">
    <property type="component" value="Unassembled WGS sequence"/>
</dbReference>
<protein>
    <submittedName>
        <fullName evidence="5">ATP-dependent acyl-CoA ligase</fullName>
    </submittedName>
</protein>
<evidence type="ECO:0000259" key="4">
    <source>
        <dbReference type="Pfam" id="PF13193"/>
    </source>
</evidence>
<proteinExistence type="inferred from homology"/>
<dbReference type="EMBL" id="MIHC01000003">
    <property type="protein sequence ID" value="ODR10079.1"/>
    <property type="molecule type" value="Genomic_DNA"/>
</dbReference>
<dbReference type="STRING" id="243061.AWC25_09065"/>
<sequence>MPGPSAFGVDRFTVPAVLDQRAAQHPDRVMMSIGGIAVTFEQMRQRSCAAARLLASLGVGRGDGVALFTATCPEWVYFWLGAARIGAVSAAVNAANKGDFLLHTLRLARAKVVVTDTGLLRRVDEVAARLDTATQVVVRDDSLRDTLERDAGRSGADDPAAPDEVGALFYTSGTTGPSKAVATTWNYLFSVAATVAAAWRLRPGEALWTAMPLFHLSAAPSVLVPMLLGATTVLAQSFHPAEVWDDVRAHGAVGFAGAGAMVSMLQNLPADPRDARLPLRFISAAPIDAGSYHVIEKRYGCRIVTMYGMTEAFPIAVQGVSDDGVPGTSGRPNPDFDVRIVDDEGNPLPAGSVGEIACRPRHPHVMSEGYVGADGRLQPHPEWFRTGDLGRLDAQQNLTYLDRIKDSLRRRGENVSSVEVERTVLDHPAVAEAAVIGVPSELGEDDILLVVVPRPGGTLDCVELLDFCAARMPYFCVPRYVEQVNELPKNILGRIRKDLLRAKGLTGEVWDRETYGYPVRR</sequence>
<keyword evidence="6" id="KW-1185">Reference proteome</keyword>
<organism evidence="5 6">
    <name type="scientific">Mycobacterium sherrisii</name>
    <dbReference type="NCBI Taxonomy" id="243061"/>
    <lineage>
        <taxon>Bacteria</taxon>
        <taxon>Bacillati</taxon>
        <taxon>Actinomycetota</taxon>
        <taxon>Actinomycetes</taxon>
        <taxon>Mycobacteriales</taxon>
        <taxon>Mycobacteriaceae</taxon>
        <taxon>Mycobacterium</taxon>
        <taxon>Mycobacterium simiae complex</taxon>
    </lineage>
</organism>
<dbReference type="InterPro" id="IPR025110">
    <property type="entry name" value="AMP-bd_C"/>
</dbReference>
<dbReference type="PANTHER" id="PTHR43201:SF5">
    <property type="entry name" value="MEDIUM-CHAIN ACYL-COA LIGASE ACSF2, MITOCHONDRIAL"/>
    <property type="match status" value="1"/>
</dbReference>
<dbReference type="Gene3D" id="3.30.300.30">
    <property type="match status" value="1"/>
</dbReference>
<comment type="similarity">
    <text evidence="1">Belongs to the ATP-dependent AMP-binding enzyme family.</text>
</comment>
<dbReference type="InterPro" id="IPR020845">
    <property type="entry name" value="AMP-binding_CS"/>
</dbReference>
<keyword evidence="2 5" id="KW-0436">Ligase</keyword>
<feature type="domain" description="AMP-dependent synthetase/ligase" evidence="3">
    <location>
        <begin position="19"/>
        <end position="367"/>
    </location>
</feature>
<evidence type="ECO:0000259" key="3">
    <source>
        <dbReference type="Pfam" id="PF00501"/>
    </source>
</evidence>
<dbReference type="AlphaFoldDB" id="A0A1E3T6H6"/>
<dbReference type="PANTHER" id="PTHR43201">
    <property type="entry name" value="ACYL-COA SYNTHETASE"/>
    <property type="match status" value="1"/>
</dbReference>
<dbReference type="Pfam" id="PF00501">
    <property type="entry name" value="AMP-binding"/>
    <property type="match status" value="1"/>
</dbReference>
<reference evidence="6" key="1">
    <citation type="submission" date="2016-09" db="EMBL/GenBank/DDBJ databases">
        <authorList>
            <person name="Greninger A.L."/>
            <person name="Jerome K.R."/>
            <person name="Mcnair B."/>
            <person name="Wallis C."/>
            <person name="Fang F."/>
        </authorList>
    </citation>
    <scope>NUCLEOTIDE SEQUENCE [LARGE SCALE GENOMIC DNA]</scope>
    <source>
        <strain evidence="6">BC1_M4</strain>
    </source>
</reference>
<feature type="domain" description="AMP-binding enzyme C-terminal" evidence="4">
    <location>
        <begin position="419"/>
        <end position="493"/>
    </location>
</feature>
<evidence type="ECO:0000256" key="1">
    <source>
        <dbReference type="ARBA" id="ARBA00006432"/>
    </source>
</evidence>